<reference evidence="2 3" key="1">
    <citation type="submission" date="2016-11" db="EMBL/GenBank/DDBJ databases">
        <title>Trade-off between light-utilization and light-protection in marine flavobacteria.</title>
        <authorList>
            <person name="Kumagai Y."/>
        </authorList>
    </citation>
    <scope>NUCLEOTIDE SEQUENCE [LARGE SCALE GENOMIC DNA]</scope>
    <source>
        <strain evidence="2 3">NBRC 107741</strain>
    </source>
</reference>
<keyword evidence="1" id="KW-0812">Transmembrane</keyword>
<evidence type="ECO:0000313" key="2">
    <source>
        <dbReference type="EMBL" id="PQB04038.1"/>
    </source>
</evidence>
<dbReference type="Proteomes" id="UP000239800">
    <property type="component" value="Unassembled WGS sequence"/>
</dbReference>
<comment type="caution">
    <text evidence="2">The sequence shown here is derived from an EMBL/GenBank/DDBJ whole genome shotgun (WGS) entry which is preliminary data.</text>
</comment>
<gene>
    <name evidence="2" type="ORF">BST85_03320</name>
</gene>
<evidence type="ECO:0000256" key="1">
    <source>
        <dbReference type="SAM" id="Phobius"/>
    </source>
</evidence>
<proteinExistence type="predicted"/>
<sequence length="84" mass="9415">MKRSIPYALILLIAFVLANAVFFLDEGLYSFDYWKEPGEVIILFLLSLIIAIPPVVIQSRIKSKNPGLVALGYAPWILLVLVLL</sequence>
<keyword evidence="3" id="KW-1185">Reference proteome</keyword>
<protein>
    <submittedName>
        <fullName evidence="2">Uncharacterized protein</fullName>
    </submittedName>
</protein>
<evidence type="ECO:0000313" key="3">
    <source>
        <dbReference type="Proteomes" id="UP000239800"/>
    </source>
</evidence>
<keyword evidence="1" id="KW-1133">Transmembrane helix</keyword>
<name>A0A2S7KN62_9FLAO</name>
<feature type="transmembrane region" description="Helical" evidence="1">
    <location>
        <begin position="39"/>
        <end position="57"/>
    </location>
</feature>
<organism evidence="2 3">
    <name type="scientific">Aureitalea marina</name>
    <dbReference type="NCBI Taxonomy" id="930804"/>
    <lineage>
        <taxon>Bacteria</taxon>
        <taxon>Pseudomonadati</taxon>
        <taxon>Bacteroidota</taxon>
        <taxon>Flavobacteriia</taxon>
        <taxon>Flavobacteriales</taxon>
        <taxon>Flavobacteriaceae</taxon>
        <taxon>Aureitalea</taxon>
    </lineage>
</organism>
<dbReference type="EMBL" id="MQUB01000001">
    <property type="protein sequence ID" value="PQB04038.1"/>
    <property type="molecule type" value="Genomic_DNA"/>
</dbReference>
<accession>A0A2S7KN62</accession>
<keyword evidence="1" id="KW-0472">Membrane</keyword>
<dbReference type="AlphaFoldDB" id="A0A2S7KN62"/>
<dbReference type="RefSeq" id="WP_104811961.1">
    <property type="nucleotide sequence ID" value="NZ_MQUB01000001.1"/>
</dbReference>
<feature type="transmembrane region" description="Helical" evidence="1">
    <location>
        <begin position="66"/>
        <end position="83"/>
    </location>
</feature>